<dbReference type="AlphaFoldDB" id="A0A345Z4Q7"/>
<dbReference type="InterPro" id="IPR017853">
    <property type="entry name" value="GH"/>
</dbReference>
<evidence type="ECO:0000256" key="3">
    <source>
        <dbReference type="ARBA" id="ARBA00023295"/>
    </source>
</evidence>
<dbReference type="Gene3D" id="3.20.20.80">
    <property type="entry name" value="Glycosidases"/>
    <property type="match status" value="1"/>
</dbReference>
<proteinExistence type="inferred from homology"/>
<dbReference type="GO" id="GO:0008422">
    <property type="term" value="F:beta-glucosidase activity"/>
    <property type="evidence" value="ECO:0007669"/>
    <property type="project" value="TreeGrafter"/>
</dbReference>
<evidence type="ECO:0000313" key="7">
    <source>
        <dbReference type="Proteomes" id="UP000254792"/>
    </source>
</evidence>
<dbReference type="EMBL" id="CP031376">
    <property type="protein sequence ID" value="AXK51586.1"/>
    <property type="molecule type" value="Genomic_DNA"/>
</dbReference>
<evidence type="ECO:0000256" key="1">
    <source>
        <dbReference type="ARBA" id="ARBA00010838"/>
    </source>
</evidence>
<sequence length="118" mass="13706">MNDLYSHYNLPLVVTENGIGVVESLDNNNEIHDDYRIDYLSQHINEMSKAINEDVVEVLGYTLWIPIDVISHGTSEMSKRYGLIYVDQDDLGQGTKKRFKKDSFYWYQKLIKSNGENV</sequence>
<feature type="active site" description="Nucleophile" evidence="4">
    <location>
        <position position="16"/>
    </location>
</feature>
<evidence type="ECO:0000256" key="5">
    <source>
        <dbReference type="RuleBase" id="RU003690"/>
    </source>
</evidence>
<protein>
    <submittedName>
        <fullName evidence="6">6-phospho-beta-glucosidase</fullName>
    </submittedName>
</protein>
<dbReference type="GO" id="GO:0016052">
    <property type="term" value="P:carbohydrate catabolic process"/>
    <property type="evidence" value="ECO:0007669"/>
    <property type="project" value="TreeGrafter"/>
</dbReference>
<keyword evidence="7" id="KW-1185">Reference proteome</keyword>
<dbReference type="Pfam" id="PF00232">
    <property type="entry name" value="Glyco_hydro_1"/>
    <property type="match status" value="1"/>
</dbReference>
<dbReference type="Proteomes" id="UP000254792">
    <property type="component" value="Chromosome"/>
</dbReference>
<evidence type="ECO:0000256" key="4">
    <source>
        <dbReference type="PROSITE-ProRule" id="PRU10055"/>
    </source>
</evidence>
<reference evidence="6 7" key="1">
    <citation type="submission" date="2018-07" db="EMBL/GenBank/DDBJ databases">
        <title>Complete genome sequence of Spiroplasma alleghenense PLHS-1 (ATCC 51752).</title>
        <authorList>
            <person name="Chou L."/>
            <person name="Lee T.-Y."/>
            <person name="Tsai Y.-M."/>
            <person name="Kuo C.-H."/>
        </authorList>
    </citation>
    <scope>NUCLEOTIDE SEQUENCE [LARGE SCALE GENOMIC DNA]</scope>
    <source>
        <strain evidence="6 7">PLHS-1</strain>
    </source>
</reference>
<dbReference type="SUPFAM" id="SSF51445">
    <property type="entry name" value="(Trans)glycosidases"/>
    <property type="match status" value="1"/>
</dbReference>
<dbReference type="PANTHER" id="PTHR10353:SF122">
    <property type="entry name" value="6-PHOSPHO-BETA-GLUCOSIDASE ASCB-RELATED"/>
    <property type="match status" value="1"/>
</dbReference>
<accession>A0A345Z4Q7</accession>
<dbReference type="KEGG" id="salx:SALLE_v1c09160"/>
<dbReference type="InterPro" id="IPR018120">
    <property type="entry name" value="Glyco_hydro_1_AS"/>
</dbReference>
<keyword evidence="3" id="KW-0326">Glycosidase</keyword>
<comment type="similarity">
    <text evidence="1 5">Belongs to the glycosyl hydrolase 1 family.</text>
</comment>
<gene>
    <name evidence="6" type="primary">bglA</name>
    <name evidence="6" type="ORF">SALLE_v1c09160</name>
</gene>
<dbReference type="GO" id="GO:0005829">
    <property type="term" value="C:cytosol"/>
    <property type="evidence" value="ECO:0007669"/>
    <property type="project" value="TreeGrafter"/>
</dbReference>
<evidence type="ECO:0000256" key="2">
    <source>
        <dbReference type="ARBA" id="ARBA00022801"/>
    </source>
</evidence>
<name>A0A345Z4Q7_9MOLU</name>
<dbReference type="PANTHER" id="PTHR10353">
    <property type="entry name" value="GLYCOSYL HYDROLASE"/>
    <property type="match status" value="1"/>
</dbReference>
<dbReference type="InterPro" id="IPR001360">
    <property type="entry name" value="Glyco_hydro_1"/>
</dbReference>
<dbReference type="OrthoDB" id="391810at2"/>
<dbReference type="PROSITE" id="PS00572">
    <property type="entry name" value="GLYCOSYL_HYDROL_F1_1"/>
    <property type="match status" value="1"/>
</dbReference>
<keyword evidence="2" id="KW-0378">Hydrolase</keyword>
<organism evidence="6 7">
    <name type="scientific">Spiroplasma alleghenense</name>
    <dbReference type="NCBI Taxonomy" id="216931"/>
    <lineage>
        <taxon>Bacteria</taxon>
        <taxon>Bacillati</taxon>
        <taxon>Mycoplasmatota</taxon>
        <taxon>Mollicutes</taxon>
        <taxon>Entomoplasmatales</taxon>
        <taxon>Spiroplasmataceae</taxon>
        <taxon>Spiroplasma</taxon>
    </lineage>
</organism>
<evidence type="ECO:0000313" key="6">
    <source>
        <dbReference type="EMBL" id="AXK51586.1"/>
    </source>
</evidence>
<dbReference type="PRINTS" id="PR00131">
    <property type="entry name" value="GLHYDRLASE1"/>
</dbReference>